<dbReference type="Proteomes" id="UP000236370">
    <property type="component" value="Unassembled WGS sequence"/>
</dbReference>
<dbReference type="EMBL" id="NBAG03000141">
    <property type="protein sequence ID" value="PNI88482.1"/>
    <property type="molecule type" value="Genomic_DNA"/>
</dbReference>
<dbReference type="AlphaFoldDB" id="A0A2J8PWT7"/>
<reference evidence="1 2" key="1">
    <citation type="submission" date="2017-12" db="EMBL/GenBank/DDBJ databases">
        <title>High-resolution comparative analysis of great ape genomes.</title>
        <authorList>
            <person name="Pollen A."/>
            <person name="Hastie A."/>
            <person name="Hormozdiari F."/>
            <person name="Dougherty M."/>
            <person name="Liu R."/>
            <person name="Chaisson M."/>
            <person name="Hoppe E."/>
            <person name="Hill C."/>
            <person name="Pang A."/>
            <person name="Hillier L."/>
            <person name="Baker C."/>
            <person name="Armstrong J."/>
            <person name="Shendure J."/>
            <person name="Paten B."/>
            <person name="Wilson R."/>
            <person name="Chao H."/>
            <person name="Schneider V."/>
            <person name="Ventura M."/>
            <person name="Kronenberg Z."/>
            <person name="Murali S."/>
            <person name="Gordon D."/>
            <person name="Cantsilieris S."/>
            <person name="Munson K."/>
            <person name="Nelson B."/>
            <person name="Raja A."/>
            <person name="Underwood J."/>
            <person name="Diekhans M."/>
            <person name="Fiddes I."/>
            <person name="Haussler D."/>
            <person name="Eichler E."/>
        </authorList>
    </citation>
    <scope>NUCLEOTIDE SEQUENCE [LARGE SCALE GENOMIC DNA]</scope>
    <source>
        <strain evidence="1">Yerkes chimp pedigree #C0471</strain>
    </source>
</reference>
<evidence type="ECO:0000313" key="1">
    <source>
        <dbReference type="EMBL" id="PNI88482.1"/>
    </source>
</evidence>
<proteinExistence type="predicted"/>
<sequence>RHLWLPMKAQQRNRQERPTWLRTVRPMGLVKTAMPAVMQMLQSTLRTAQGSTPRMAPTH</sequence>
<gene>
    <name evidence="1" type="ORF">CK820_G0053530</name>
</gene>
<accession>A0A2J8PWT7</accession>
<name>A0A2J8PWT7_PANTR</name>
<evidence type="ECO:0000313" key="2">
    <source>
        <dbReference type="Proteomes" id="UP000236370"/>
    </source>
</evidence>
<organism evidence="1 2">
    <name type="scientific">Pan troglodytes</name>
    <name type="common">Chimpanzee</name>
    <dbReference type="NCBI Taxonomy" id="9598"/>
    <lineage>
        <taxon>Eukaryota</taxon>
        <taxon>Metazoa</taxon>
        <taxon>Chordata</taxon>
        <taxon>Craniata</taxon>
        <taxon>Vertebrata</taxon>
        <taxon>Euteleostomi</taxon>
        <taxon>Mammalia</taxon>
        <taxon>Eutheria</taxon>
        <taxon>Euarchontoglires</taxon>
        <taxon>Primates</taxon>
        <taxon>Haplorrhini</taxon>
        <taxon>Catarrhini</taxon>
        <taxon>Hominidae</taxon>
        <taxon>Pan</taxon>
    </lineage>
</organism>
<comment type="caution">
    <text evidence="1">The sequence shown here is derived from an EMBL/GenBank/DDBJ whole genome shotgun (WGS) entry which is preliminary data.</text>
</comment>
<protein>
    <submittedName>
        <fullName evidence="1">EHMT1 isoform 21</fullName>
    </submittedName>
</protein>
<feature type="non-terminal residue" evidence="1">
    <location>
        <position position="1"/>
    </location>
</feature>